<dbReference type="EMBL" id="MN738786">
    <property type="protein sequence ID" value="QHT36828.1"/>
    <property type="molecule type" value="Genomic_DNA"/>
</dbReference>
<accession>A0A6C0F5D8</accession>
<feature type="transmembrane region" description="Helical" evidence="1">
    <location>
        <begin position="13"/>
        <end position="34"/>
    </location>
</feature>
<keyword evidence="1" id="KW-1133">Transmembrane helix</keyword>
<evidence type="ECO:0000313" key="2">
    <source>
        <dbReference type="EMBL" id="QHT36828.1"/>
    </source>
</evidence>
<reference evidence="2" key="1">
    <citation type="journal article" date="2020" name="Nature">
        <title>Giant virus diversity and host interactions through global metagenomics.</title>
        <authorList>
            <person name="Schulz F."/>
            <person name="Roux S."/>
            <person name="Paez-Espino D."/>
            <person name="Jungbluth S."/>
            <person name="Walsh D.A."/>
            <person name="Denef V.J."/>
            <person name="McMahon K.D."/>
            <person name="Konstantinidis K.T."/>
            <person name="Eloe-Fadrosh E.A."/>
            <person name="Kyrpides N.C."/>
            <person name="Woyke T."/>
        </authorList>
    </citation>
    <scope>NUCLEOTIDE SEQUENCE</scope>
    <source>
        <strain evidence="2">GVMAG-S-ERX555967-130</strain>
    </source>
</reference>
<feature type="transmembrane region" description="Helical" evidence="1">
    <location>
        <begin position="54"/>
        <end position="73"/>
    </location>
</feature>
<keyword evidence="1" id="KW-0472">Membrane</keyword>
<keyword evidence="1" id="KW-0812">Transmembrane</keyword>
<proteinExistence type="predicted"/>
<protein>
    <submittedName>
        <fullName evidence="2">Uncharacterized protein</fullName>
    </submittedName>
</protein>
<name>A0A6C0F5D8_9ZZZZ</name>
<sequence length="77" mass="9082">MYYMKWYSVVKKILKYLLCLWLLLVASFTVYYTFHPATEYGRQHSGFERVKEALGASLMIFLAPIVMIFADIYKGSR</sequence>
<evidence type="ECO:0000256" key="1">
    <source>
        <dbReference type="SAM" id="Phobius"/>
    </source>
</evidence>
<organism evidence="2">
    <name type="scientific">viral metagenome</name>
    <dbReference type="NCBI Taxonomy" id="1070528"/>
    <lineage>
        <taxon>unclassified sequences</taxon>
        <taxon>metagenomes</taxon>
        <taxon>organismal metagenomes</taxon>
    </lineage>
</organism>
<dbReference type="AlphaFoldDB" id="A0A6C0F5D8"/>